<accession>A0ABX5AB91</accession>
<organism evidence="1 2">
    <name type="scientific">Rathayibacter rathayi</name>
    <name type="common">Corynebacterium rathayi</name>
    <dbReference type="NCBI Taxonomy" id="33887"/>
    <lineage>
        <taxon>Bacteria</taxon>
        <taxon>Bacillati</taxon>
        <taxon>Actinomycetota</taxon>
        <taxon>Actinomycetes</taxon>
        <taxon>Micrococcales</taxon>
        <taxon>Microbacteriaceae</taxon>
        <taxon>Rathayibacter</taxon>
    </lineage>
</organism>
<evidence type="ECO:0000313" key="2">
    <source>
        <dbReference type="Proteomes" id="UP000239698"/>
    </source>
</evidence>
<dbReference type="Proteomes" id="UP000239698">
    <property type="component" value="Unassembled WGS sequence"/>
</dbReference>
<gene>
    <name evidence="1" type="ORF">C5C40_09890</name>
</gene>
<dbReference type="EMBL" id="PSVT01000019">
    <property type="protein sequence ID" value="PPH76062.1"/>
    <property type="molecule type" value="Genomic_DNA"/>
</dbReference>
<evidence type="ECO:0000313" key="1">
    <source>
        <dbReference type="EMBL" id="PPH76062.1"/>
    </source>
</evidence>
<sequence>MDSLSKALAIRALFPSFFGPLYTPGPSTVISSENLFLLMAATKPSKQLGWKGTSQPPRLGPGVERFSLCLMEKVTASLTWARASSREQST</sequence>
<keyword evidence="2" id="KW-1185">Reference proteome</keyword>
<reference evidence="1 2" key="1">
    <citation type="submission" date="2018-02" db="EMBL/GenBank/DDBJ databases">
        <title>Bacteriophage NCPPB3778 and a type I-E CRISPR drive the evolution of the US Biological Select Agent, Rathayibacter toxicus.</title>
        <authorList>
            <person name="Davis E.W.II."/>
            <person name="Tabima J.F."/>
            <person name="Weisberg A.J."/>
            <person name="Lopes L.D."/>
            <person name="Wiseman M.S."/>
            <person name="Wiseman M.S."/>
            <person name="Pupko T."/>
            <person name="Belcher M.S."/>
            <person name="Sechler A.J."/>
            <person name="Tancos M.A."/>
            <person name="Schroeder B.K."/>
            <person name="Murray T.D."/>
            <person name="Luster D.G."/>
            <person name="Schneider W.L."/>
            <person name="Rogers E."/>
            <person name="Andreote F.D."/>
            <person name="Grunwald N.J."/>
            <person name="Putnam M.L."/>
            <person name="Chang J.H."/>
        </authorList>
    </citation>
    <scope>NUCLEOTIDE SEQUENCE [LARGE SCALE GENOMIC DNA]</scope>
    <source>
        <strain evidence="1 2">AY1D6</strain>
    </source>
</reference>
<name>A0ABX5AB91_RATRA</name>
<proteinExistence type="predicted"/>
<protein>
    <submittedName>
        <fullName evidence="1">Uncharacterized protein</fullName>
    </submittedName>
</protein>
<comment type="caution">
    <text evidence="1">The sequence shown here is derived from an EMBL/GenBank/DDBJ whole genome shotgun (WGS) entry which is preliminary data.</text>
</comment>